<protein>
    <submittedName>
        <fullName evidence="1">Ornithine cyclodeaminase family protein</fullName>
    </submittedName>
</protein>
<organism evidence="1 2">
    <name type="scientific">Pseudonocardia acidicola</name>
    <dbReference type="NCBI Taxonomy" id="2724939"/>
    <lineage>
        <taxon>Bacteria</taxon>
        <taxon>Bacillati</taxon>
        <taxon>Actinomycetota</taxon>
        <taxon>Actinomycetes</taxon>
        <taxon>Pseudonocardiales</taxon>
        <taxon>Pseudonocardiaceae</taxon>
        <taxon>Pseudonocardia</taxon>
    </lineage>
</organism>
<name>A0ABX1SBN1_9PSEU</name>
<evidence type="ECO:0000313" key="1">
    <source>
        <dbReference type="EMBL" id="NMH98309.1"/>
    </source>
</evidence>
<dbReference type="InterPro" id="IPR036291">
    <property type="entry name" value="NAD(P)-bd_dom_sf"/>
</dbReference>
<dbReference type="PIRSF" id="PIRSF001439">
    <property type="entry name" value="CryM"/>
    <property type="match status" value="1"/>
</dbReference>
<keyword evidence="2" id="KW-1185">Reference proteome</keyword>
<dbReference type="Proteomes" id="UP000820669">
    <property type="component" value="Unassembled WGS sequence"/>
</dbReference>
<dbReference type="Gene3D" id="3.40.50.720">
    <property type="entry name" value="NAD(P)-binding Rossmann-like Domain"/>
    <property type="match status" value="1"/>
</dbReference>
<dbReference type="RefSeq" id="WP_169381755.1">
    <property type="nucleotide sequence ID" value="NZ_JAAXLA010000021.1"/>
</dbReference>
<proteinExistence type="predicted"/>
<evidence type="ECO:0000313" key="2">
    <source>
        <dbReference type="Proteomes" id="UP000820669"/>
    </source>
</evidence>
<reference evidence="1 2" key="1">
    <citation type="submission" date="2020-04" db="EMBL/GenBank/DDBJ databases">
        <authorList>
            <person name="Klaysubun C."/>
            <person name="Duangmal K."/>
            <person name="Lipun K."/>
        </authorList>
    </citation>
    <scope>NUCLEOTIDE SEQUENCE [LARGE SCALE GENOMIC DNA]</scope>
    <source>
        <strain evidence="1 2">K10HN5</strain>
    </source>
</reference>
<dbReference type="PANTHER" id="PTHR13812:SF19">
    <property type="entry name" value="KETIMINE REDUCTASE MU-CRYSTALLIN"/>
    <property type="match status" value="1"/>
</dbReference>
<dbReference type="PANTHER" id="PTHR13812">
    <property type="entry name" value="KETIMINE REDUCTASE MU-CRYSTALLIN"/>
    <property type="match status" value="1"/>
</dbReference>
<dbReference type="InterPro" id="IPR023401">
    <property type="entry name" value="ODC_N"/>
</dbReference>
<dbReference type="Gene3D" id="3.30.1780.10">
    <property type="entry name" value="ornithine cyclodeaminase, domain 1"/>
    <property type="match status" value="1"/>
</dbReference>
<dbReference type="EMBL" id="JAAXLA010000021">
    <property type="protein sequence ID" value="NMH98309.1"/>
    <property type="molecule type" value="Genomic_DNA"/>
</dbReference>
<sequence>MLLLHREQIEDLLDLDELIDALGPAMADLSSGRASVPDRVAAGVPNREGLLTATPGYVPSSQVLMAELVSWYPHNAGTGLPTRQAVIVAFDPDTGEPSALLDGTAIITIRTGACSALSVRLLARPDAEVLTIIGTGVQARSHARAVSRVRRLRQIRIAGRDPVKAADAAVELSAELPVDVVVVASIREALDGADIVCATTHAVVPVVRRAWLSPGVHVASVGHNSAGREIDDDTIADALVCVESRAAVLAPFPAGSNDLLEPIENGVIKPDHLHAELGELVAGARPGRSSPEQITLFKSVGVAVEDAAAVALVLQAAWDQGVGDEIRI</sequence>
<comment type="caution">
    <text evidence="1">The sequence shown here is derived from an EMBL/GenBank/DDBJ whole genome shotgun (WGS) entry which is preliminary data.</text>
</comment>
<dbReference type="SUPFAM" id="SSF51735">
    <property type="entry name" value="NAD(P)-binding Rossmann-fold domains"/>
    <property type="match status" value="1"/>
</dbReference>
<gene>
    <name evidence="1" type="ORF">HF526_13450</name>
</gene>
<dbReference type="Pfam" id="PF02423">
    <property type="entry name" value="OCD_Mu_crystall"/>
    <property type="match status" value="1"/>
</dbReference>
<dbReference type="InterPro" id="IPR003462">
    <property type="entry name" value="ODC_Mu_crystall"/>
</dbReference>
<accession>A0ABX1SBN1</accession>